<evidence type="ECO:0000256" key="2">
    <source>
        <dbReference type="ARBA" id="ARBA00022581"/>
    </source>
</evidence>
<evidence type="ECO:0000256" key="1">
    <source>
        <dbReference type="ARBA" id="ARBA00004328"/>
    </source>
</evidence>
<keyword evidence="2" id="KW-0945">Host-virus interaction</keyword>
<comment type="subcellular location">
    <subcellularLocation>
        <location evidence="1">Virion</location>
    </subcellularLocation>
</comment>
<evidence type="ECO:0000256" key="6">
    <source>
        <dbReference type="ARBA" id="ARBA00023296"/>
    </source>
</evidence>
<evidence type="ECO:0000313" key="8">
    <source>
        <dbReference type="EMBL" id="DAD50742.1"/>
    </source>
</evidence>
<dbReference type="InterPro" id="IPR005563">
    <property type="entry name" value="A_protein"/>
</dbReference>
<keyword evidence="4" id="KW-0946">Virion</keyword>
<keyword evidence="5" id="KW-1175">Viral attachment to host cell pilus</keyword>
<evidence type="ECO:0000256" key="7">
    <source>
        <dbReference type="ARBA" id="ARBA00035110"/>
    </source>
</evidence>
<name>A0A8S5KY87_9VIRU</name>
<protein>
    <submittedName>
        <fullName evidence="8">Maturation protein</fullName>
    </submittedName>
</protein>
<keyword evidence="9" id="KW-1185">Reference proteome</keyword>
<dbReference type="EMBL" id="BK013614">
    <property type="protein sequence ID" value="DAD50742.1"/>
    <property type="molecule type" value="Genomic_RNA"/>
</dbReference>
<gene>
    <name evidence="8" type="primary">SRR6960803_9_1</name>
</gene>
<organism evidence="8 9">
    <name type="scientific">ssRNA phage SRR6960803_9</name>
    <dbReference type="NCBI Taxonomy" id="2786625"/>
    <lineage>
        <taxon>Viruses</taxon>
        <taxon>Riboviria</taxon>
        <taxon>Orthornavirae</taxon>
        <taxon>Lenarviricota</taxon>
        <taxon>Leviviricetes</taxon>
        <taxon>Norzivirales</taxon>
        <taxon>Fiersviridae</taxon>
        <taxon>Omohevirus</taxon>
        <taxon>Omohevirus peladaptatum</taxon>
    </lineage>
</organism>
<evidence type="ECO:0000256" key="3">
    <source>
        <dbReference type="ARBA" id="ARBA00022804"/>
    </source>
</evidence>
<evidence type="ECO:0000256" key="4">
    <source>
        <dbReference type="ARBA" id="ARBA00022844"/>
    </source>
</evidence>
<accession>A0A8S5KY87</accession>
<comment type="similarity">
    <text evidence="7">Belongs to the Leviviricetes maturation protein family.</text>
</comment>
<dbReference type="GO" id="GO:0039666">
    <property type="term" value="P:virion attachment to host cell pilus"/>
    <property type="evidence" value="ECO:0007669"/>
    <property type="project" value="UniProtKB-KW"/>
</dbReference>
<proteinExistence type="inferred from homology"/>
<sequence length="409" mass="46569">MLLQRLSAGEIMPTSVNQLTATLVRRLDDPYGAHGVYDSVYTSFYRSRDWVRTSGFRTKVKGRKKRVQVADLPMNNYTDYRLERSEGAHVIIYREPNQKAGKYQGCLATGNSWTPDLNDPRLTDLYNKCVSKLPARMNGGQFNLPLFLAEAHKSITMVGDAARDISKLLRTAKTDRQVHNLWLEYRYGWRLLLKDIYDGLVAIHDIRNRKVKQRVRVTSDFETSYSTNHLNAEMSTYPFIFNVNSRRDWKEKLGCTITLYYESNEVLGTLQQLGISNPLNLAWELIPYSFVVDWFVPVGDYLSSLDAYLGKTFVKGCVSKWFEQDVSYNVTGVSFNSGYYPGYTIASGSYPASHVSIRNYSRKVIGTFPQAQLSLIRPELNLSRTIDGISLLLQQKGKLSSAFGRYGPG</sequence>
<dbReference type="GO" id="GO:0044423">
    <property type="term" value="C:virion component"/>
    <property type="evidence" value="ECO:0007669"/>
    <property type="project" value="UniProtKB-KW"/>
</dbReference>
<keyword evidence="6" id="KW-1160">Virus entry into host cell</keyword>
<dbReference type="KEGG" id="vg:80398731"/>
<evidence type="ECO:0000256" key="5">
    <source>
        <dbReference type="ARBA" id="ARBA00023104"/>
    </source>
</evidence>
<dbReference type="RefSeq" id="YP_010769650.1">
    <property type="nucleotide sequence ID" value="NC_074037.1"/>
</dbReference>
<evidence type="ECO:0000313" key="9">
    <source>
        <dbReference type="Proteomes" id="UP000683224"/>
    </source>
</evidence>
<keyword evidence="3" id="KW-1161">Viral attachment to host cell</keyword>
<dbReference type="Proteomes" id="UP000683224">
    <property type="component" value="Segment"/>
</dbReference>
<dbReference type="GeneID" id="80398731"/>
<reference evidence="8" key="1">
    <citation type="submission" date="2020-09" db="EMBL/GenBank/DDBJ databases">
        <title>Leviviricetes taxonomy.</title>
        <authorList>
            <person name="Stockdale S.R."/>
            <person name="Callanan J."/>
            <person name="Adriaenssens E.M."/>
            <person name="Kuhn J.H."/>
            <person name="Rumnieks J."/>
            <person name="Shkoporov A."/>
            <person name="Draper L.A."/>
            <person name="Ross P."/>
            <person name="Hill C."/>
        </authorList>
    </citation>
    <scope>NUCLEOTIDE SEQUENCE</scope>
</reference>
<dbReference type="Pfam" id="PF03863">
    <property type="entry name" value="Phage_mat-A"/>
    <property type="match status" value="1"/>
</dbReference>